<sequence length="177" mass="20860">MEILIFVVGIIFILVSLFLTYHQDKEVDDEIITDYIQLNRKLKKREENLSKLLKEMNYNFYNILDELDDKQTKLEQLLNNEGSFKDNNTMAFINTLNSEMTQESEMKEPQEQNKVDENTLQNQKELNLSSLNSTLDKEEQVAKLYNSGLNFTEIAQELNLGQREVELIWKLNNRGEM</sequence>
<name>A0A1T4MDG5_9FIRM</name>
<keyword evidence="2" id="KW-1185">Reference proteome</keyword>
<evidence type="ECO:0000313" key="2">
    <source>
        <dbReference type="Proteomes" id="UP000190625"/>
    </source>
</evidence>
<dbReference type="AlphaFoldDB" id="A0A1T4MDG5"/>
<dbReference type="RefSeq" id="WP_078809918.1">
    <property type="nucleotide sequence ID" value="NZ_FUWM01000010.1"/>
</dbReference>
<dbReference type="STRING" id="142842.SAMN02745118_01444"/>
<gene>
    <name evidence="1" type="ORF">SAMN02745118_01444</name>
</gene>
<dbReference type="Proteomes" id="UP000190625">
    <property type="component" value="Unassembled WGS sequence"/>
</dbReference>
<dbReference type="InterPro" id="IPR046118">
    <property type="entry name" value="DUF6115"/>
</dbReference>
<proteinExistence type="predicted"/>
<organism evidence="1 2">
    <name type="scientific">Selenihalanaerobacter shriftii</name>
    <dbReference type="NCBI Taxonomy" id="142842"/>
    <lineage>
        <taxon>Bacteria</taxon>
        <taxon>Bacillati</taxon>
        <taxon>Bacillota</taxon>
        <taxon>Clostridia</taxon>
        <taxon>Halanaerobiales</taxon>
        <taxon>Halobacteroidaceae</taxon>
        <taxon>Selenihalanaerobacter</taxon>
    </lineage>
</organism>
<dbReference type="Pfam" id="PF19610">
    <property type="entry name" value="DUF6115"/>
    <property type="match status" value="1"/>
</dbReference>
<dbReference type="EMBL" id="FUWM01000010">
    <property type="protein sequence ID" value="SJZ64808.1"/>
    <property type="molecule type" value="Genomic_DNA"/>
</dbReference>
<dbReference type="OrthoDB" id="2112529at2"/>
<evidence type="ECO:0000313" key="1">
    <source>
        <dbReference type="EMBL" id="SJZ64808.1"/>
    </source>
</evidence>
<accession>A0A1T4MDG5</accession>
<reference evidence="2" key="1">
    <citation type="submission" date="2017-02" db="EMBL/GenBank/DDBJ databases">
        <authorList>
            <person name="Varghese N."/>
            <person name="Submissions S."/>
        </authorList>
    </citation>
    <scope>NUCLEOTIDE SEQUENCE [LARGE SCALE GENOMIC DNA]</scope>
    <source>
        <strain evidence="2">ATCC BAA-73</strain>
    </source>
</reference>
<protein>
    <submittedName>
        <fullName evidence="1">Uncharacterized protein</fullName>
    </submittedName>
</protein>